<dbReference type="PANTHER" id="PTHR46741:SF1">
    <property type="entry name" value="DUF1666 FAMILY PROTEIN"/>
    <property type="match status" value="1"/>
</dbReference>
<gene>
    <name evidence="2" type="ORF">V8G54_004468</name>
</gene>
<name>A0AAQ3SFT9_VIGMU</name>
<organism evidence="2 3">
    <name type="scientific">Vigna mungo</name>
    <name type="common">Black gram</name>
    <name type="synonym">Phaseolus mungo</name>
    <dbReference type="NCBI Taxonomy" id="3915"/>
    <lineage>
        <taxon>Eukaryota</taxon>
        <taxon>Viridiplantae</taxon>
        <taxon>Streptophyta</taxon>
        <taxon>Embryophyta</taxon>
        <taxon>Tracheophyta</taxon>
        <taxon>Spermatophyta</taxon>
        <taxon>Magnoliopsida</taxon>
        <taxon>eudicotyledons</taxon>
        <taxon>Gunneridae</taxon>
        <taxon>Pentapetalae</taxon>
        <taxon>rosids</taxon>
        <taxon>fabids</taxon>
        <taxon>Fabales</taxon>
        <taxon>Fabaceae</taxon>
        <taxon>Papilionoideae</taxon>
        <taxon>50 kb inversion clade</taxon>
        <taxon>NPAAA clade</taxon>
        <taxon>indigoferoid/millettioid clade</taxon>
        <taxon>Phaseoleae</taxon>
        <taxon>Vigna</taxon>
    </lineage>
</organism>
<sequence>MYDHGKRREGEIEGSVSMESVSCVHEDVKKLNENETERSVSTGADSNLLREDEEEHSFFTNFEANDSEEEPSMLTFSFRQNYIAPNVSHNLFSINESISKVESLEQYLEEGLVSQEEQRNIPSIFTSDPISQCKAFCSSDSFDNDILNDSTFQSDSGSESYSNNNNNDYSVTLEVLSSSPFCEGYGTESHEENTDEFREESQYSRDNEVSGDHNFDLVEDKNEKESSSYIGEDSMWEDKWDESDFDDEEEDDDDDDFEWENDEVVQQLKMELKNARQGGLSTILEEEEEAESPKVVEDLKPLKIEKKIEFKDHIVEIQKVYRCYAEKTRKLDVLNYQTMHAIVCLSWEILCWQFKKVKELQQYDSQWPRSYNLVAAEFQRFHVLMQRFLEDEPYQGPRIQNYNNNRCVIRNLLQVPPIKDDNTKDKKIIKLGEEYAINSERLAKIIKESMRVFWEFVRADKDYGSVIKASHKTEIDLKDVAASEILGNVRTQLQKKERKLKDIVRSGNCIVRKFQKQNEDHIQLDQEQLLAQVGLRLVSRVLHMKKLRKDQLMWCNEKLNRINFVGRKVQVEPSLLFFPC</sequence>
<feature type="region of interest" description="Disordered" evidence="1">
    <location>
        <begin position="182"/>
        <end position="255"/>
    </location>
</feature>
<evidence type="ECO:0008006" key="4">
    <source>
        <dbReference type="Google" id="ProtNLM"/>
    </source>
</evidence>
<feature type="region of interest" description="Disordered" evidence="1">
    <location>
        <begin position="27"/>
        <end position="50"/>
    </location>
</feature>
<dbReference type="EMBL" id="CP144700">
    <property type="protein sequence ID" value="WVZ25924.1"/>
    <property type="molecule type" value="Genomic_DNA"/>
</dbReference>
<evidence type="ECO:0000313" key="3">
    <source>
        <dbReference type="Proteomes" id="UP001374535"/>
    </source>
</evidence>
<feature type="compositionally biased region" description="Acidic residues" evidence="1">
    <location>
        <begin position="239"/>
        <end position="255"/>
    </location>
</feature>
<proteinExistence type="predicted"/>
<dbReference type="InterPro" id="IPR012870">
    <property type="entry name" value="DUF1666"/>
</dbReference>
<evidence type="ECO:0000256" key="1">
    <source>
        <dbReference type="SAM" id="MobiDB-lite"/>
    </source>
</evidence>
<dbReference type="PANTHER" id="PTHR46741">
    <property type="entry name" value="OS09G0413600 PROTEIN"/>
    <property type="match status" value="1"/>
</dbReference>
<feature type="compositionally biased region" description="Basic and acidic residues" evidence="1">
    <location>
        <begin position="188"/>
        <end position="226"/>
    </location>
</feature>
<evidence type="ECO:0000313" key="2">
    <source>
        <dbReference type="EMBL" id="WVZ25924.1"/>
    </source>
</evidence>
<feature type="compositionally biased region" description="Basic and acidic residues" evidence="1">
    <location>
        <begin position="27"/>
        <end position="38"/>
    </location>
</feature>
<accession>A0AAQ3SFT9</accession>
<dbReference type="Pfam" id="PF07891">
    <property type="entry name" value="DUF1666"/>
    <property type="match status" value="1"/>
</dbReference>
<dbReference type="Proteomes" id="UP001374535">
    <property type="component" value="Chromosome 1"/>
</dbReference>
<reference evidence="2 3" key="1">
    <citation type="journal article" date="2023" name="Life. Sci Alliance">
        <title>Evolutionary insights into 3D genome organization and epigenetic landscape of Vigna mungo.</title>
        <authorList>
            <person name="Junaid A."/>
            <person name="Singh B."/>
            <person name="Bhatia S."/>
        </authorList>
    </citation>
    <scope>NUCLEOTIDE SEQUENCE [LARGE SCALE GENOMIC DNA]</scope>
    <source>
        <strain evidence="2">Urdbean</strain>
    </source>
</reference>
<protein>
    <recommendedName>
        <fullName evidence="4">Ribosomal protein L34Ae</fullName>
    </recommendedName>
</protein>
<keyword evidence="3" id="KW-1185">Reference proteome</keyword>
<dbReference type="AlphaFoldDB" id="A0AAQ3SFT9"/>